<evidence type="ECO:0000313" key="3">
    <source>
        <dbReference type="Proteomes" id="UP000199060"/>
    </source>
</evidence>
<dbReference type="Proteomes" id="UP000199060">
    <property type="component" value="Unassembled WGS sequence"/>
</dbReference>
<sequence length="130" mass="15576">MEKQLLIILGISWFADFYFYGMQRYVQLISREVEIPFKLGKLVMLPTFYGVTYLLDIIKYGLAIYLSIYYQWDMVLYIVTPIFIITIFMPIPYRKLYQKVIKKTLSDKTLIFPEHIKTIIKIQIESRLLS</sequence>
<accession>A0A1G6VM36</accession>
<name>A0A1G6VM36_9BACT</name>
<keyword evidence="3" id="KW-1185">Reference proteome</keyword>
<feature type="transmembrane region" description="Helical" evidence="1">
    <location>
        <begin position="43"/>
        <end position="68"/>
    </location>
</feature>
<feature type="transmembrane region" description="Helical" evidence="1">
    <location>
        <begin position="74"/>
        <end position="93"/>
    </location>
</feature>
<keyword evidence="1" id="KW-0812">Transmembrane</keyword>
<dbReference type="EMBL" id="FNAC01000036">
    <property type="protein sequence ID" value="SDD53945.1"/>
    <property type="molecule type" value="Genomic_DNA"/>
</dbReference>
<dbReference type="RefSeq" id="WP_087940571.1">
    <property type="nucleotide sequence ID" value="NZ_FNAC01000036.1"/>
</dbReference>
<proteinExistence type="predicted"/>
<organism evidence="2 3">
    <name type="scientific">Algoriphagus faecimaris</name>
    <dbReference type="NCBI Taxonomy" id="686796"/>
    <lineage>
        <taxon>Bacteria</taxon>
        <taxon>Pseudomonadati</taxon>
        <taxon>Bacteroidota</taxon>
        <taxon>Cytophagia</taxon>
        <taxon>Cytophagales</taxon>
        <taxon>Cyclobacteriaceae</taxon>
        <taxon>Algoriphagus</taxon>
    </lineage>
</organism>
<reference evidence="3" key="1">
    <citation type="submission" date="2016-10" db="EMBL/GenBank/DDBJ databases">
        <authorList>
            <person name="Varghese N."/>
            <person name="Submissions S."/>
        </authorList>
    </citation>
    <scope>NUCLEOTIDE SEQUENCE [LARGE SCALE GENOMIC DNA]</scope>
    <source>
        <strain evidence="3">DSM 23095</strain>
    </source>
</reference>
<dbReference type="AlphaFoldDB" id="A0A1G6VM36"/>
<protein>
    <submittedName>
        <fullName evidence="2">Uncharacterized protein</fullName>
    </submittedName>
</protein>
<gene>
    <name evidence="2" type="ORF">SAMN04488104_10361</name>
</gene>
<keyword evidence="1" id="KW-0472">Membrane</keyword>
<dbReference type="STRING" id="686796.SAMN04488104_10361"/>
<keyword evidence="1" id="KW-1133">Transmembrane helix</keyword>
<feature type="transmembrane region" description="Helical" evidence="1">
    <location>
        <begin position="6"/>
        <end position="22"/>
    </location>
</feature>
<evidence type="ECO:0000313" key="2">
    <source>
        <dbReference type="EMBL" id="SDD53945.1"/>
    </source>
</evidence>
<evidence type="ECO:0000256" key="1">
    <source>
        <dbReference type="SAM" id="Phobius"/>
    </source>
</evidence>